<dbReference type="GeneID" id="54982920"/>
<proteinExistence type="predicted"/>
<keyword evidence="2" id="KW-1185">Reference proteome</keyword>
<evidence type="ECO:0000313" key="2">
    <source>
        <dbReference type="Proteomes" id="UP000228765"/>
    </source>
</evidence>
<dbReference type="EMBL" id="MF663786">
    <property type="protein sequence ID" value="ATI15664.1"/>
    <property type="molecule type" value="Genomic_DNA"/>
</dbReference>
<protein>
    <submittedName>
        <fullName evidence="1">Uncharacterized protein</fullName>
    </submittedName>
</protein>
<dbReference type="Proteomes" id="UP000228765">
    <property type="component" value="Segment"/>
</dbReference>
<organism evidence="1 2">
    <name type="scientific">Bordetella phage vB_BbrM_PHB04</name>
    <dbReference type="NCBI Taxonomy" id="2029657"/>
    <lineage>
        <taxon>Viruses</taxon>
        <taxon>Duplodnaviria</taxon>
        <taxon>Heunggongvirae</taxon>
        <taxon>Uroviricota</taxon>
        <taxon>Caudoviricetes</taxon>
        <taxon>Phabquatrovirus</taxon>
        <taxon>Phabquatrovirus PHB04</taxon>
    </lineage>
</organism>
<dbReference type="KEGG" id="vg:54982920"/>
<sequence>MKRILVSILAAAIMAPVAAHAGDFIAKRLQDDGSIIGLTSVPCDGEPGHKALIAKGNWMGAGCYLVMPDGSVNVRWIWKKDPLDAYQRIEPAQLQPVGDFKGWPAVDWSKQAPLSPKGNRG</sequence>
<name>A0A291LA39_9CAUD</name>
<dbReference type="RefSeq" id="YP_009792712.1">
    <property type="nucleotide sequence ID" value="NC_047861.1"/>
</dbReference>
<accession>A0A291LA39</accession>
<reference evidence="1 2" key="1">
    <citation type="submission" date="2017-08" db="EMBL/GenBank/DDBJ databases">
        <title>Complete genome sequence of a novel bacteriophage infecting Bordetella bronchiseptica.</title>
        <authorList>
            <person name="Chen Y."/>
            <person name="Song J."/>
            <person name="Wu B."/>
        </authorList>
    </citation>
    <scope>NUCLEOTIDE SEQUENCE [LARGE SCALE GENOMIC DNA]</scope>
</reference>
<evidence type="ECO:0000313" key="1">
    <source>
        <dbReference type="EMBL" id="ATI15664.1"/>
    </source>
</evidence>